<gene>
    <name evidence="2" type="ORF">SAMN05421670_0483</name>
</gene>
<reference evidence="3" key="1">
    <citation type="submission" date="2016-10" db="EMBL/GenBank/DDBJ databases">
        <authorList>
            <person name="Varghese N."/>
            <person name="Submissions S."/>
        </authorList>
    </citation>
    <scope>NUCLEOTIDE SEQUENCE [LARGE SCALE GENOMIC DNA]</scope>
    <source>
        <strain evidence="3">DSM 11706</strain>
    </source>
</reference>
<keyword evidence="3" id="KW-1185">Reference proteome</keyword>
<keyword evidence="1" id="KW-0812">Transmembrane</keyword>
<dbReference type="InterPro" id="IPR025143">
    <property type="entry name" value="DUF4083"/>
</dbReference>
<proteinExistence type="predicted"/>
<name>A0A1I5UPC5_9BACI</name>
<dbReference type="RefSeq" id="WP_245762594.1">
    <property type="nucleotide sequence ID" value="NZ_FOXU01000001.1"/>
</dbReference>
<dbReference type="Pfam" id="PF13314">
    <property type="entry name" value="DUF4083"/>
    <property type="match status" value="1"/>
</dbReference>
<feature type="transmembrane region" description="Helical" evidence="1">
    <location>
        <begin position="36"/>
        <end position="57"/>
    </location>
</feature>
<dbReference type="STRING" id="126156.SAMN05421670_0483"/>
<protein>
    <recommendedName>
        <fullName evidence="4">DUF4083 domain-containing protein</fullName>
    </recommendedName>
</protein>
<evidence type="ECO:0000313" key="2">
    <source>
        <dbReference type="EMBL" id="SFP97089.1"/>
    </source>
</evidence>
<accession>A0A1I5UPC5</accession>
<evidence type="ECO:0000313" key="3">
    <source>
        <dbReference type="Proteomes" id="UP000198734"/>
    </source>
</evidence>
<dbReference type="EMBL" id="FOXU01000001">
    <property type="protein sequence ID" value="SFP97089.1"/>
    <property type="molecule type" value="Genomic_DNA"/>
</dbReference>
<sequence>MKNGKLMEIWNARGNVKLCLTISIQGDVLMFNVGDMIYQVIILGLIVLFVVSFTLFIRRLLLNQQAKNHQLNEIEKKMDKIIELMDFKKQ</sequence>
<keyword evidence="1" id="KW-1133">Transmembrane helix</keyword>
<evidence type="ECO:0008006" key="4">
    <source>
        <dbReference type="Google" id="ProtNLM"/>
    </source>
</evidence>
<dbReference type="Proteomes" id="UP000198734">
    <property type="component" value="Unassembled WGS sequence"/>
</dbReference>
<dbReference type="AlphaFoldDB" id="A0A1I5UPC5"/>
<evidence type="ECO:0000256" key="1">
    <source>
        <dbReference type="SAM" id="Phobius"/>
    </source>
</evidence>
<keyword evidence="1" id="KW-0472">Membrane</keyword>
<organism evidence="2 3">
    <name type="scientific">Psychrobacillus psychrotolerans</name>
    <dbReference type="NCBI Taxonomy" id="126156"/>
    <lineage>
        <taxon>Bacteria</taxon>
        <taxon>Bacillati</taxon>
        <taxon>Bacillota</taxon>
        <taxon>Bacilli</taxon>
        <taxon>Bacillales</taxon>
        <taxon>Bacillaceae</taxon>
        <taxon>Psychrobacillus</taxon>
    </lineage>
</organism>